<proteinExistence type="predicted"/>
<evidence type="ECO:0000313" key="1">
    <source>
        <dbReference type="EMBL" id="KAJ2893757.1"/>
    </source>
</evidence>
<accession>A0AAD5RL34</accession>
<organism evidence="1 2">
    <name type="scientific">Zalerion maritima</name>
    <dbReference type="NCBI Taxonomy" id="339359"/>
    <lineage>
        <taxon>Eukaryota</taxon>
        <taxon>Fungi</taxon>
        <taxon>Dikarya</taxon>
        <taxon>Ascomycota</taxon>
        <taxon>Pezizomycotina</taxon>
        <taxon>Sordariomycetes</taxon>
        <taxon>Lulworthiomycetidae</taxon>
        <taxon>Lulworthiales</taxon>
        <taxon>Lulworthiaceae</taxon>
        <taxon>Zalerion</taxon>
    </lineage>
</organism>
<name>A0AAD5RL34_9PEZI</name>
<evidence type="ECO:0000313" key="2">
    <source>
        <dbReference type="Proteomes" id="UP001201980"/>
    </source>
</evidence>
<keyword evidence="2" id="KW-1185">Reference proteome</keyword>
<dbReference type="AlphaFoldDB" id="A0AAD5RL34"/>
<dbReference type="Proteomes" id="UP001201980">
    <property type="component" value="Unassembled WGS sequence"/>
</dbReference>
<dbReference type="EMBL" id="JAKWBI020000570">
    <property type="protein sequence ID" value="KAJ2893757.1"/>
    <property type="molecule type" value="Genomic_DNA"/>
</dbReference>
<sequence length="92" mass="9691">MFPNMNQYDAADPMGWSNATDATYFAGHGSMESGGNGNNVTPLEGPVGFGGVGPYVQLVLFVPRDELLRALAHGNTITLRVGGSPSCTIMWS</sequence>
<reference evidence="1" key="1">
    <citation type="submission" date="2022-07" db="EMBL/GenBank/DDBJ databases">
        <title>Draft genome sequence of Zalerion maritima ATCC 34329, a (micro)plastics degrading marine fungus.</title>
        <authorList>
            <person name="Paco A."/>
            <person name="Goncalves M.F.M."/>
            <person name="Rocha-Santos T.A.P."/>
            <person name="Alves A."/>
        </authorList>
    </citation>
    <scope>NUCLEOTIDE SEQUENCE</scope>
    <source>
        <strain evidence="1">ATCC 34329</strain>
    </source>
</reference>
<comment type="caution">
    <text evidence="1">The sequence shown here is derived from an EMBL/GenBank/DDBJ whole genome shotgun (WGS) entry which is preliminary data.</text>
</comment>
<protein>
    <submittedName>
        <fullName evidence="1">Uncharacterized protein</fullName>
    </submittedName>
</protein>
<gene>
    <name evidence="1" type="ORF">MKZ38_008277</name>
</gene>